<dbReference type="InterPro" id="IPR011053">
    <property type="entry name" value="Single_hybrid_motif"/>
</dbReference>
<dbReference type="EMBL" id="RCTF01000018">
    <property type="protein sequence ID" value="RLP74664.1"/>
    <property type="molecule type" value="Genomic_DNA"/>
</dbReference>
<reference evidence="1 2" key="1">
    <citation type="submission" date="2018-10" db="EMBL/GenBank/DDBJ databases">
        <title>Xanthobacter tagetidis genome sequencing and assembly.</title>
        <authorList>
            <person name="Maclea K.S."/>
            <person name="Goen A.E."/>
            <person name="Fatima S.A."/>
        </authorList>
    </citation>
    <scope>NUCLEOTIDE SEQUENCE [LARGE SCALE GENOMIC DNA]</scope>
    <source>
        <strain evidence="1 2">ATCC 700314</strain>
    </source>
</reference>
<dbReference type="AlphaFoldDB" id="A0A3L7A3H7"/>
<protein>
    <recommendedName>
        <fullName evidence="3">Lipoyl-binding domain-containing protein</fullName>
    </recommendedName>
</protein>
<dbReference type="Gene3D" id="2.40.50.100">
    <property type="match status" value="1"/>
</dbReference>
<name>A0A3L7A3H7_9HYPH</name>
<evidence type="ECO:0008006" key="3">
    <source>
        <dbReference type="Google" id="ProtNLM"/>
    </source>
</evidence>
<comment type="caution">
    <text evidence="1">The sequence shown here is derived from an EMBL/GenBank/DDBJ whole genome shotgun (WGS) entry which is preliminary data.</text>
</comment>
<evidence type="ECO:0000313" key="1">
    <source>
        <dbReference type="EMBL" id="RLP74664.1"/>
    </source>
</evidence>
<accession>A0A3L7A3H7</accession>
<dbReference type="Proteomes" id="UP000269692">
    <property type="component" value="Unassembled WGS sequence"/>
</dbReference>
<dbReference type="SUPFAM" id="SSF51230">
    <property type="entry name" value="Single hybrid motif"/>
    <property type="match status" value="1"/>
</dbReference>
<gene>
    <name evidence="1" type="ORF">D9R14_18490</name>
</gene>
<sequence>MAASEVAELLRAFESSGFARLAMAIGPVRVAASRPLASDTAKEAHPDAVAVNAPVLGMFEPARASDGAPLARRGADVLTGTPIGVIRVLDALHSVTAGIAGTVVAVHAGDGAFVEFGAPLISVVPADAGVRGAP</sequence>
<proteinExistence type="predicted"/>
<keyword evidence="2" id="KW-1185">Reference proteome</keyword>
<evidence type="ECO:0000313" key="2">
    <source>
        <dbReference type="Proteomes" id="UP000269692"/>
    </source>
</evidence>
<dbReference type="RefSeq" id="WP_121624825.1">
    <property type="nucleotide sequence ID" value="NZ_JACIIW010000010.1"/>
</dbReference>
<dbReference type="OrthoDB" id="9811735at2"/>
<organism evidence="1 2">
    <name type="scientific">Xanthobacter tagetidis</name>
    <dbReference type="NCBI Taxonomy" id="60216"/>
    <lineage>
        <taxon>Bacteria</taxon>
        <taxon>Pseudomonadati</taxon>
        <taxon>Pseudomonadota</taxon>
        <taxon>Alphaproteobacteria</taxon>
        <taxon>Hyphomicrobiales</taxon>
        <taxon>Xanthobacteraceae</taxon>
        <taxon>Xanthobacter</taxon>
    </lineage>
</organism>